<evidence type="ECO:0000256" key="1">
    <source>
        <dbReference type="SAM" id="MobiDB-lite"/>
    </source>
</evidence>
<dbReference type="AlphaFoldDB" id="A0A7R9MEP5"/>
<evidence type="ECO:0000313" key="3">
    <source>
        <dbReference type="Proteomes" id="UP000728032"/>
    </source>
</evidence>
<dbReference type="EMBL" id="OC930403">
    <property type="protein sequence ID" value="CAD7658687.1"/>
    <property type="molecule type" value="Genomic_DNA"/>
</dbReference>
<feature type="non-terminal residue" evidence="2">
    <location>
        <position position="1"/>
    </location>
</feature>
<protein>
    <submittedName>
        <fullName evidence="2">Uncharacterized protein</fullName>
    </submittedName>
</protein>
<proteinExistence type="predicted"/>
<evidence type="ECO:0000313" key="2">
    <source>
        <dbReference type="EMBL" id="CAD7658687.1"/>
    </source>
</evidence>
<organism evidence="2">
    <name type="scientific">Oppiella nova</name>
    <dbReference type="NCBI Taxonomy" id="334625"/>
    <lineage>
        <taxon>Eukaryota</taxon>
        <taxon>Metazoa</taxon>
        <taxon>Ecdysozoa</taxon>
        <taxon>Arthropoda</taxon>
        <taxon>Chelicerata</taxon>
        <taxon>Arachnida</taxon>
        <taxon>Acari</taxon>
        <taxon>Acariformes</taxon>
        <taxon>Sarcoptiformes</taxon>
        <taxon>Oribatida</taxon>
        <taxon>Brachypylina</taxon>
        <taxon>Oppioidea</taxon>
        <taxon>Oppiidae</taxon>
        <taxon>Oppiella</taxon>
    </lineage>
</organism>
<accession>A0A7R9MEP5</accession>
<dbReference type="Proteomes" id="UP000728032">
    <property type="component" value="Unassembled WGS sequence"/>
</dbReference>
<dbReference type="EMBL" id="CAJPVJ010015578">
    <property type="protein sequence ID" value="CAG2175873.1"/>
    <property type="molecule type" value="Genomic_DNA"/>
</dbReference>
<reference evidence="2" key="1">
    <citation type="submission" date="2020-11" db="EMBL/GenBank/DDBJ databases">
        <authorList>
            <person name="Tran Van P."/>
        </authorList>
    </citation>
    <scope>NUCLEOTIDE SEQUENCE</scope>
</reference>
<keyword evidence="3" id="KW-1185">Reference proteome</keyword>
<name>A0A7R9MEP5_9ACAR</name>
<feature type="region of interest" description="Disordered" evidence="1">
    <location>
        <begin position="72"/>
        <end position="91"/>
    </location>
</feature>
<sequence>MSASDCSLNTCLSSSGISWDDRCEDESDTHLHQLLETIDQIVFFGAEVPKQLDTELAQECLVWRQKFATKIQMSEGKTSEKRPSKLKSLSAPKTNVKLGLQPRSLSEQTLMVPNIRLNSIGGEVTDQKVKSNGLNRYFTTNQKPVILPPIHNGGSHAKRVDQQISPNISIPTVPKVPNINKIFAKPAAVLSIDQMLCRPKYTGDNRPSNASHVN</sequence>
<gene>
    <name evidence="2" type="ORF">ONB1V03_LOCUS15308</name>
</gene>